<reference evidence="3" key="2">
    <citation type="submission" date="2023-05" db="EMBL/GenBank/DDBJ databases">
        <authorList>
            <consortium name="Lawrence Berkeley National Laboratory"/>
            <person name="Steindorff A."/>
            <person name="Hensen N."/>
            <person name="Bonometti L."/>
            <person name="Westerberg I."/>
            <person name="Brannstrom I.O."/>
            <person name="Guillou S."/>
            <person name="Cros-Aarteil S."/>
            <person name="Calhoun S."/>
            <person name="Haridas S."/>
            <person name="Kuo A."/>
            <person name="Mondo S."/>
            <person name="Pangilinan J."/>
            <person name="Riley R."/>
            <person name="Labutti K."/>
            <person name="Andreopoulos B."/>
            <person name="Lipzen A."/>
            <person name="Chen C."/>
            <person name="Yanf M."/>
            <person name="Daum C."/>
            <person name="Ng V."/>
            <person name="Clum A."/>
            <person name="Ohm R."/>
            <person name="Martin F."/>
            <person name="Silar P."/>
            <person name="Natvig D."/>
            <person name="Lalanne C."/>
            <person name="Gautier V."/>
            <person name="Ament-Velasquez S.L."/>
            <person name="Kruys A."/>
            <person name="Hutchinson M.I."/>
            <person name="Powell A.J."/>
            <person name="Barry K."/>
            <person name="Miller A.N."/>
            <person name="Grigoriev I.V."/>
            <person name="Debuchy R."/>
            <person name="Gladieux P."/>
            <person name="Thoren M.H."/>
            <person name="Johannesson H."/>
        </authorList>
    </citation>
    <scope>NUCLEOTIDE SEQUENCE</scope>
    <source>
        <strain evidence="3">CBS 990.96</strain>
    </source>
</reference>
<organism evidence="3 4">
    <name type="scientific">Podospora fimiseda</name>
    <dbReference type="NCBI Taxonomy" id="252190"/>
    <lineage>
        <taxon>Eukaryota</taxon>
        <taxon>Fungi</taxon>
        <taxon>Dikarya</taxon>
        <taxon>Ascomycota</taxon>
        <taxon>Pezizomycotina</taxon>
        <taxon>Sordariomycetes</taxon>
        <taxon>Sordariomycetidae</taxon>
        <taxon>Sordariales</taxon>
        <taxon>Podosporaceae</taxon>
        <taxon>Podospora</taxon>
    </lineage>
</organism>
<accession>A0AAN7BH33</accession>
<protein>
    <submittedName>
        <fullName evidence="3">Uncharacterized protein</fullName>
    </submittedName>
</protein>
<evidence type="ECO:0000313" key="4">
    <source>
        <dbReference type="Proteomes" id="UP001301958"/>
    </source>
</evidence>
<sequence>MIRPTTTIFNFSLFLFTVVFAEQDDEQQHEQKIGWENNPTRRGTLKIIYQCLATIFVCTWTVLHLNVPAVGDSAWTRGVRQAKWMGINVLFPEFLFAKGVCDLRFALFGLGRLRGMEGGFVWREVVDGRGDGRFLRGWKWTVEGGSRMERLLCWLLLVPRGEVGTLEHNKGDGELYQEIVERKVEGYFLEERVWTLTHSYYVNMGGILAPGVSGGGSKGRSGRRLHWEKQPKNLEVIRGDDLTVHSDDPHSNGTHPLKQFELSREDIEDKSKSDWIAKTIAVCQISWLVLDVATRRQTGLPLTQLEVATLSFSALAVCTYAVNWSKPRNILQPTILRLPTLKSRKDYRGHQVHSFMSRLWYPSSENPALDRLRDDRVSNDFVWMDGEVPLIWTLLAVSSPFFGGLHCLAWYFEFPTNIEKTAWRVASVVSGALPAVSLVVALILSFVSRSFNDQKCASAIHLCLEKLEQFPASWWTLIEQRPAALRWETPSWSVFLTSGPRDWNTKPTYTGAEQLSKEQKLSMKQRKTQFETIWERIRQFQQNCLAFEEGSVQPRLLSGDRQTNEAIFFYAKHLQLQVSGWSEEIERNGSELWRSYELHLRGLLTPRERARLPKGCCRDYIISKVDEIERHLEKAKKVRRVCDQAARFVGVICGGLYIAARLVILGIIFSSLRAVPEGVYQSTNWTRYMPTWS</sequence>
<gene>
    <name evidence="3" type="ORF">QBC38DRAFT_57928</name>
</gene>
<reference evidence="3" key="1">
    <citation type="journal article" date="2023" name="Mol. Phylogenet. Evol.">
        <title>Genome-scale phylogeny and comparative genomics of the fungal order Sordariales.</title>
        <authorList>
            <person name="Hensen N."/>
            <person name="Bonometti L."/>
            <person name="Westerberg I."/>
            <person name="Brannstrom I.O."/>
            <person name="Guillou S."/>
            <person name="Cros-Aarteil S."/>
            <person name="Calhoun S."/>
            <person name="Haridas S."/>
            <person name="Kuo A."/>
            <person name="Mondo S."/>
            <person name="Pangilinan J."/>
            <person name="Riley R."/>
            <person name="LaButti K."/>
            <person name="Andreopoulos B."/>
            <person name="Lipzen A."/>
            <person name="Chen C."/>
            <person name="Yan M."/>
            <person name="Daum C."/>
            <person name="Ng V."/>
            <person name="Clum A."/>
            <person name="Steindorff A."/>
            <person name="Ohm R.A."/>
            <person name="Martin F."/>
            <person name="Silar P."/>
            <person name="Natvig D.O."/>
            <person name="Lalanne C."/>
            <person name="Gautier V."/>
            <person name="Ament-Velasquez S.L."/>
            <person name="Kruys A."/>
            <person name="Hutchinson M.I."/>
            <person name="Powell A.J."/>
            <person name="Barry K."/>
            <person name="Miller A.N."/>
            <person name="Grigoriev I.V."/>
            <person name="Debuchy R."/>
            <person name="Gladieux P."/>
            <person name="Hiltunen Thoren M."/>
            <person name="Johannesson H."/>
        </authorList>
    </citation>
    <scope>NUCLEOTIDE SEQUENCE</scope>
    <source>
        <strain evidence="3">CBS 990.96</strain>
    </source>
</reference>
<feature type="chain" id="PRO_5042903845" evidence="2">
    <location>
        <begin position="22"/>
        <end position="693"/>
    </location>
</feature>
<name>A0AAN7BH33_9PEZI</name>
<dbReference type="EMBL" id="MU865436">
    <property type="protein sequence ID" value="KAK4223177.1"/>
    <property type="molecule type" value="Genomic_DNA"/>
</dbReference>
<feature type="transmembrane region" description="Helical" evidence="1">
    <location>
        <begin position="645"/>
        <end position="669"/>
    </location>
</feature>
<keyword evidence="2" id="KW-0732">Signal</keyword>
<feature type="transmembrane region" description="Helical" evidence="1">
    <location>
        <begin position="390"/>
        <end position="412"/>
    </location>
</feature>
<dbReference type="AlphaFoldDB" id="A0AAN7BH33"/>
<keyword evidence="1" id="KW-1133">Transmembrane helix</keyword>
<keyword evidence="4" id="KW-1185">Reference proteome</keyword>
<evidence type="ECO:0000313" key="3">
    <source>
        <dbReference type="EMBL" id="KAK4223177.1"/>
    </source>
</evidence>
<dbReference type="PANTHER" id="PTHR35043:SF8">
    <property type="entry name" value="DUF4220 DOMAIN-CONTAINING PROTEIN"/>
    <property type="match status" value="1"/>
</dbReference>
<dbReference type="PANTHER" id="PTHR35043">
    <property type="entry name" value="TRANSCRIPTION FACTOR DOMAIN-CONTAINING PROTEIN"/>
    <property type="match status" value="1"/>
</dbReference>
<proteinExistence type="predicted"/>
<keyword evidence="1" id="KW-0472">Membrane</keyword>
<evidence type="ECO:0000256" key="2">
    <source>
        <dbReference type="SAM" id="SignalP"/>
    </source>
</evidence>
<feature type="signal peptide" evidence="2">
    <location>
        <begin position="1"/>
        <end position="21"/>
    </location>
</feature>
<dbReference type="Proteomes" id="UP001301958">
    <property type="component" value="Unassembled WGS sequence"/>
</dbReference>
<evidence type="ECO:0000256" key="1">
    <source>
        <dbReference type="SAM" id="Phobius"/>
    </source>
</evidence>
<keyword evidence="1" id="KW-0812">Transmembrane</keyword>
<comment type="caution">
    <text evidence="3">The sequence shown here is derived from an EMBL/GenBank/DDBJ whole genome shotgun (WGS) entry which is preliminary data.</text>
</comment>
<feature type="transmembrane region" description="Helical" evidence="1">
    <location>
        <begin position="424"/>
        <end position="447"/>
    </location>
</feature>